<keyword evidence="4" id="KW-1185">Reference proteome</keyword>
<dbReference type="Gene3D" id="2.120.10.70">
    <property type="entry name" value="Fucose-specific lectin"/>
    <property type="match status" value="1"/>
</dbReference>
<dbReference type="AlphaFoldDB" id="A0A9P8YDW5"/>
<sequence length="503" mass="53639">MAHQQDYSTLEVNNSHQAPEVYYNPDQYQKEALATGHGLPSQQYPEVAYNQYGSPQSSYPYGTPTTAYNSASPGTIAHTSLAKDGTPYQAYADAPEVAPNQDGTPPKKRICGLAARTFYIVLAVIVVIVIAAIGGGVGGALASRGSSSSSANNGDSTGGGAGSGTGNSTSTSPPGPKPLGITKIAATNWTDGNNVGHRNVYFQDEYNYIIERRWDSDSNNWSTSNISKLFETSTTFGPQFGTSLTVAVMDKGGSAGYEIQLYFLDAFNFIRSVHTVKPDIQPDAWTNNTLDGAYLEVRKGSHLSAMYQDCWNNNCAGSWCVAYQRPSDGSVKTANSSHWTVSDVAVVGTDLSNNSSLALIPRLVNQRLSGAMLGSSGVATASSAPLQISVFDDAWVNATQSVAIQSAALPSEQNNFAATQYNNWRDALFLSLSDDGSLKGVWTNDGTNKMSLLGAPAGTKFTAIAFTLDAHFYGISGEQIQEYELDKVDPSILHYVGNIWPAQ</sequence>
<reference evidence="3" key="1">
    <citation type="journal article" date="2021" name="Nat. Commun.">
        <title>Genetic determinants of endophytism in the Arabidopsis root mycobiome.</title>
        <authorList>
            <person name="Mesny F."/>
            <person name="Miyauchi S."/>
            <person name="Thiergart T."/>
            <person name="Pickel B."/>
            <person name="Atanasova L."/>
            <person name="Karlsson M."/>
            <person name="Huettel B."/>
            <person name="Barry K.W."/>
            <person name="Haridas S."/>
            <person name="Chen C."/>
            <person name="Bauer D."/>
            <person name="Andreopoulos W."/>
            <person name="Pangilinan J."/>
            <person name="LaButti K."/>
            <person name="Riley R."/>
            <person name="Lipzen A."/>
            <person name="Clum A."/>
            <person name="Drula E."/>
            <person name="Henrissat B."/>
            <person name="Kohler A."/>
            <person name="Grigoriev I.V."/>
            <person name="Martin F.M."/>
            <person name="Hacquard S."/>
        </authorList>
    </citation>
    <scope>NUCLEOTIDE SEQUENCE</scope>
    <source>
        <strain evidence="3">MPI-CAGE-CH-0230</strain>
    </source>
</reference>
<evidence type="ECO:0000313" key="4">
    <source>
        <dbReference type="Proteomes" id="UP000756346"/>
    </source>
</evidence>
<feature type="compositionally biased region" description="Low complexity" evidence="1">
    <location>
        <begin position="142"/>
        <end position="155"/>
    </location>
</feature>
<dbReference type="EMBL" id="JAGTJQ010000001">
    <property type="protein sequence ID" value="KAH7040007.1"/>
    <property type="molecule type" value="Genomic_DNA"/>
</dbReference>
<dbReference type="RefSeq" id="XP_046018062.1">
    <property type="nucleotide sequence ID" value="XM_046156199.1"/>
</dbReference>
<protein>
    <recommendedName>
        <fullName evidence="5">Fucose-specific lectin</fullName>
    </recommendedName>
</protein>
<evidence type="ECO:0000313" key="3">
    <source>
        <dbReference type="EMBL" id="KAH7040007.1"/>
    </source>
</evidence>
<comment type="caution">
    <text evidence="3">The sequence shown here is derived from an EMBL/GenBank/DDBJ whole genome shotgun (WGS) entry which is preliminary data.</text>
</comment>
<name>A0A9P8YDW5_9PEZI</name>
<feature type="compositionally biased region" description="Gly residues" evidence="1">
    <location>
        <begin position="156"/>
        <end position="165"/>
    </location>
</feature>
<feature type="region of interest" description="Disordered" evidence="1">
    <location>
        <begin position="142"/>
        <end position="182"/>
    </location>
</feature>
<dbReference type="SUPFAM" id="SSF89372">
    <property type="entry name" value="Fucose-specific lectin"/>
    <property type="match status" value="1"/>
</dbReference>
<keyword evidence="2" id="KW-1133">Transmembrane helix</keyword>
<accession>A0A9P8YDW5</accession>
<organism evidence="3 4">
    <name type="scientific">Microdochium trichocladiopsis</name>
    <dbReference type="NCBI Taxonomy" id="1682393"/>
    <lineage>
        <taxon>Eukaryota</taxon>
        <taxon>Fungi</taxon>
        <taxon>Dikarya</taxon>
        <taxon>Ascomycota</taxon>
        <taxon>Pezizomycotina</taxon>
        <taxon>Sordariomycetes</taxon>
        <taxon>Xylariomycetidae</taxon>
        <taxon>Xylariales</taxon>
        <taxon>Microdochiaceae</taxon>
        <taxon>Microdochium</taxon>
    </lineage>
</organism>
<evidence type="ECO:0000256" key="1">
    <source>
        <dbReference type="SAM" id="MobiDB-lite"/>
    </source>
</evidence>
<keyword evidence="2" id="KW-0472">Membrane</keyword>
<dbReference type="Proteomes" id="UP000756346">
    <property type="component" value="Unassembled WGS sequence"/>
</dbReference>
<keyword evidence="2" id="KW-0812">Transmembrane</keyword>
<gene>
    <name evidence="3" type="ORF">B0I36DRAFT_343813</name>
</gene>
<feature type="transmembrane region" description="Helical" evidence="2">
    <location>
        <begin position="117"/>
        <end position="142"/>
    </location>
</feature>
<dbReference type="GeneID" id="70185745"/>
<dbReference type="OrthoDB" id="5396810at2759"/>
<evidence type="ECO:0000256" key="2">
    <source>
        <dbReference type="SAM" id="Phobius"/>
    </source>
</evidence>
<evidence type="ECO:0008006" key="5">
    <source>
        <dbReference type="Google" id="ProtNLM"/>
    </source>
</evidence>
<proteinExistence type="predicted"/>